<reference evidence="1" key="1">
    <citation type="submission" date="2015-04" db="EMBL/GenBank/DDBJ databases">
        <title>The genome sequence of the plant pathogenic Rhizarian Plasmodiophora brassicae reveals insights in its biotrophic life cycle and the origin of chitin synthesis.</title>
        <authorList>
            <person name="Schwelm A."/>
            <person name="Fogelqvist J."/>
            <person name="Knaust A."/>
            <person name="Julke S."/>
            <person name="Lilja T."/>
            <person name="Dhandapani V."/>
            <person name="Bonilla-Rosso G."/>
            <person name="Karlsson M."/>
            <person name="Shevchenko A."/>
            <person name="Choi S.R."/>
            <person name="Kim H.G."/>
            <person name="Park J.Y."/>
            <person name="Lim Y.P."/>
            <person name="Ludwig-Muller J."/>
            <person name="Dixelius C."/>
        </authorList>
    </citation>
    <scope>NUCLEOTIDE SEQUENCE</scope>
    <source>
        <tissue evidence="1">Potato root galls</tissue>
    </source>
</reference>
<accession>A0A0H5RB30</accession>
<proteinExistence type="predicted"/>
<dbReference type="EMBL" id="HACM01010958">
    <property type="protein sequence ID" value="CRZ11400.1"/>
    <property type="molecule type" value="Transcribed_RNA"/>
</dbReference>
<organism evidence="1">
    <name type="scientific">Spongospora subterranea</name>
    <dbReference type="NCBI Taxonomy" id="70186"/>
    <lineage>
        <taxon>Eukaryota</taxon>
        <taxon>Sar</taxon>
        <taxon>Rhizaria</taxon>
        <taxon>Endomyxa</taxon>
        <taxon>Phytomyxea</taxon>
        <taxon>Plasmodiophorida</taxon>
        <taxon>Plasmodiophoridae</taxon>
        <taxon>Spongospora</taxon>
    </lineage>
</organism>
<dbReference type="AlphaFoldDB" id="A0A0H5RB30"/>
<protein>
    <submittedName>
        <fullName evidence="1">Uncharacterized protein</fullName>
    </submittedName>
</protein>
<evidence type="ECO:0000313" key="1">
    <source>
        <dbReference type="EMBL" id="CRZ11400.1"/>
    </source>
</evidence>
<sequence>MGMITSPFPTGNRRSYSELSTKVHARFDTDIGIDGDRLSHRLSHTSDGYLHFWSNLELPGTRTPYIHHNTISVANYSSTARRGLGTAAHRRWVRSASSL</sequence>
<name>A0A0H5RB30_9EUKA</name>